<dbReference type="OrthoDB" id="102110at2157"/>
<dbReference type="InterPro" id="IPR025517">
    <property type="entry name" value="DUF4405"/>
</dbReference>
<accession>A0A2Z2M635</accession>
<dbReference type="RefSeq" id="WP_088884929.1">
    <property type="nucleotide sequence ID" value="NZ_CP014855.1"/>
</dbReference>
<keyword evidence="1" id="KW-0472">Membrane</keyword>
<evidence type="ECO:0000259" key="2">
    <source>
        <dbReference type="Pfam" id="PF14358"/>
    </source>
</evidence>
<gene>
    <name evidence="3" type="ORF">A3K92_03415</name>
</gene>
<reference evidence="3 4" key="1">
    <citation type="submission" date="2016-03" db="EMBL/GenBank/DDBJ databases">
        <title>Complete genome sequence of Thermococcus gorgonarius.</title>
        <authorList>
            <person name="Oger P.M."/>
        </authorList>
    </citation>
    <scope>NUCLEOTIDE SEQUENCE [LARGE SCALE GENOMIC DNA]</scope>
    <source>
        <strain evidence="3 4">W-12</strain>
    </source>
</reference>
<dbReference type="EMBL" id="CP014855">
    <property type="protein sequence ID" value="ASJ00589.1"/>
    <property type="molecule type" value="Genomic_DNA"/>
</dbReference>
<evidence type="ECO:0000313" key="4">
    <source>
        <dbReference type="Proteomes" id="UP000250134"/>
    </source>
</evidence>
<keyword evidence="1" id="KW-1133">Transmembrane helix</keyword>
<evidence type="ECO:0000313" key="3">
    <source>
        <dbReference type="EMBL" id="ASJ00589.1"/>
    </source>
</evidence>
<dbReference type="AlphaFoldDB" id="A0A2Z2M635"/>
<dbReference type="Proteomes" id="UP000250134">
    <property type="component" value="Chromosome"/>
</dbReference>
<feature type="transmembrane region" description="Helical" evidence="1">
    <location>
        <begin position="52"/>
        <end position="74"/>
    </location>
</feature>
<sequence length="210" mass="23079">MKASALLRGIIDFLLLITFVVIGVTGIGLYLAPSGRIAESIGWTFLGLDKETLTAIHTYFGFVMIGLVALHLIIGFKSMVTMLRIGFKRSKIKGIAVLLIPLLLIGAGYQVFAYYTGEGNSEVGTSDNYHTVENSTVYITGTMMKYYTVQELADNYGVPVDALIEELSKRGIDVSPDEKLAEIEYEYGLDREEFKAMLEEIIVSIRGDGG</sequence>
<protein>
    <recommendedName>
        <fullName evidence="2">Flavinylation-associated cytochrome domain-containing protein</fullName>
    </recommendedName>
</protein>
<dbReference type="Pfam" id="PF14358">
    <property type="entry name" value="DUF4405"/>
    <property type="match status" value="1"/>
</dbReference>
<name>A0A2Z2M635_THEGO</name>
<keyword evidence="4" id="KW-1185">Reference proteome</keyword>
<feature type="transmembrane region" description="Helical" evidence="1">
    <location>
        <begin position="12"/>
        <end position="32"/>
    </location>
</feature>
<feature type="domain" description="Flavinylation-associated cytochrome" evidence="2">
    <location>
        <begin position="10"/>
        <end position="73"/>
    </location>
</feature>
<feature type="transmembrane region" description="Helical" evidence="1">
    <location>
        <begin position="95"/>
        <end position="115"/>
    </location>
</feature>
<evidence type="ECO:0000256" key="1">
    <source>
        <dbReference type="SAM" id="Phobius"/>
    </source>
</evidence>
<organism evidence="3 4">
    <name type="scientific">Thermococcus gorgonarius</name>
    <dbReference type="NCBI Taxonomy" id="71997"/>
    <lineage>
        <taxon>Archaea</taxon>
        <taxon>Methanobacteriati</taxon>
        <taxon>Methanobacteriota</taxon>
        <taxon>Thermococci</taxon>
        <taxon>Thermococcales</taxon>
        <taxon>Thermococcaceae</taxon>
        <taxon>Thermococcus</taxon>
    </lineage>
</organism>
<proteinExistence type="predicted"/>
<dbReference type="GeneID" id="33331567"/>
<dbReference type="KEGG" id="tgg:A3K92_03415"/>
<keyword evidence="1" id="KW-0812">Transmembrane</keyword>